<sequence>MNKLLVISTLIMMLQGCTSSHSSLHQESAAIFAIEEARTNEDYLYYYIAHSFSRGDANNEDSDQADVQTDSSGYGHLYTFNGKKSLILSEVVSKMADQLLFNYEVPFHRESIALTSLVDLNDHDNTSWLGQTISEQFFHELHIRKLRVIDYKLMGNIQVTNDGEFGMTRDWKKLKKNVDVSRILTGTLSRNEEGVIVNIRIVNALNNVVESTSSAFIPHRIFVGGRYDYTPKRYILRNSERDGSQSLVRLVE</sequence>
<dbReference type="Proteomes" id="UP001366060">
    <property type="component" value="Unassembled WGS sequence"/>
</dbReference>
<comment type="caution">
    <text evidence="2">The sequence shown here is derived from an EMBL/GenBank/DDBJ whole genome shotgun (WGS) entry which is preliminary data.</text>
</comment>
<reference evidence="2 3" key="1">
    <citation type="submission" date="2024-02" db="EMBL/GenBank/DDBJ databases">
        <title>Bacteria isolated from the canopy kelp, Nereocystis luetkeana.</title>
        <authorList>
            <person name="Pfister C.A."/>
            <person name="Younker I.T."/>
            <person name="Light S.H."/>
        </authorList>
    </citation>
    <scope>NUCLEOTIDE SEQUENCE [LARGE SCALE GENOMIC DNA]</scope>
    <source>
        <strain evidence="2 3">TI.2.07</strain>
    </source>
</reference>
<gene>
    <name evidence="2" type="ORF">V6255_13575</name>
</gene>
<dbReference type="Pfam" id="PF17680">
    <property type="entry name" value="FlgO"/>
    <property type="match status" value="1"/>
</dbReference>
<accession>A0ABU9HE35</accession>
<evidence type="ECO:0000313" key="2">
    <source>
        <dbReference type="EMBL" id="MEL0660167.1"/>
    </source>
</evidence>
<dbReference type="PROSITE" id="PS51257">
    <property type="entry name" value="PROKAR_LIPOPROTEIN"/>
    <property type="match status" value="1"/>
</dbReference>
<dbReference type="EMBL" id="JBAKBA010000034">
    <property type="protein sequence ID" value="MEL0660167.1"/>
    <property type="molecule type" value="Genomic_DNA"/>
</dbReference>
<name>A0ABU9HE35_9GAMM</name>
<keyword evidence="3" id="KW-1185">Reference proteome</keyword>
<evidence type="ECO:0000259" key="1">
    <source>
        <dbReference type="Pfam" id="PF17680"/>
    </source>
</evidence>
<dbReference type="RefSeq" id="WP_341628644.1">
    <property type="nucleotide sequence ID" value="NZ_JBAKBA010000034.1"/>
</dbReference>
<dbReference type="InterPro" id="IPR041215">
    <property type="entry name" value="FlgO_dom"/>
</dbReference>
<evidence type="ECO:0000313" key="3">
    <source>
        <dbReference type="Proteomes" id="UP001366060"/>
    </source>
</evidence>
<proteinExistence type="predicted"/>
<protein>
    <submittedName>
        <fullName evidence="2">FlgO family outer membrane protein</fullName>
    </submittedName>
</protein>
<feature type="domain" description="FlgO" evidence="1">
    <location>
        <begin position="94"/>
        <end position="220"/>
    </location>
</feature>
<organism evidence="2 3">
    <name type="scientific">Psychromonas arctica</name>
    <dbReference type="NCBI Taxonomy" id="168275"/>
    <lineage>
        <taxon>Bacteria</taxon>
        <taxon>Pseudomonadati</taxon>
        <taxon>Pseudomonadota</taxon>
        <taxon>Gammaproteobacteria</taxon>
        <taxon>Alteromonadales</taxon>
        <taxon>Psychromonadaceae</taxon>
        <taxon>Psychromonas</taxon>
    </lineage>
</organism>